<evidence type="ECO:0000256" key="3">
    <source>
        <dbReference type="ARBA" id="ARBA00022801"/>
    </source>
</evidence>
<proteinExistence type="inferred from homology"/>
<gene>
    <name evidence="6" type="ORF">CRP01_19860</name>
</gene>
<organism evidence="6 7">
    <name type="scientific">Flavilitoribacter nigricans (strain ATCC 23147 / DSM 23189 / NBRC 102662 / NCIMB 1420 / SS-2)</name>
    <name type="common">Lewinella nigricans</name>
    <dbReference type="NCBI Taxonomy" id="1122177"/>
    <lineage>
        <taxon>Bacteria</taxon>
        <taxon>Pseudomonadati</taxon>
        <taxon>Bacteroidota</taxon>
        <taxon>Saprospiria</taxon>
        <taxon>Saprospirales</taxon>
        <taxon>Lewinellaceae</taxon>
        <taxon>Flavilitoribacter</taxon>
    </lineage>
</organism>
<evidence type="ECO:0000256" key="2">
    <source>
        <dbReference type="ARBA" id="ARBA00022670"/>
    </source>
</evidence>
<dbReference type="InterPro" id="IPR029062">
    <property type="entry name" value="Class_I_gatase-like"/>
</dbReference>
<evidence type="ECO:0000256" key="1">
    <source>
        <dbReference type="ARBA" id="ARBA00006534"/>
    </source>
</evidence>
<keyword evidence="7" id="KW-1185">Reference proteome</keyword>
<accession>A0A2D0N954</accession>
<reference evidence="6 7" key="1">
    <citation type="submission" date="2017-10" db="EMBL/GenBank/DDBJ databases">
        <title>The draft genome sequence of Lewinella nigricans NBRC 102662.</title>
        <authorList>
            <person name="Wang K."/>
        </authorList>
    </citation>
    <scope>NUCLEOTIDE SEQUENCE [LARGE SCALE GENOMIC DNA]</scope>
    <source>
        <strain evidence="6 7">NBRC 102662</strain>
    </source>
</reference>
<dbReference type="GO" id="GO:0006508">
    <property type="term" value="P:proteolysis"/>
    <property type="evidence" value="ECO:0007669"/>
    <property type="project" value="UniProtKB-KW"/>
</dbReference>
<evidence type="ECO:0000256" key="4">
    <source>
        <dbReference type="ARBA" id="ARBA00022825"/>
    </source>
</evidence>
<dbReference type="SUPFAM" id="SSF52317">
    <property type="entry name" value="Class I glutamine amidotransferase-like"/>
    <property type="match status" value="1"/>
</dbReference>
<evidence type="ECO:0000259" key="5">
    <source>
        <dbReference type="Pfam" id="PF20091"/>
    </source>
</evidence>
<comment type="similarity">
    <text evidence="1">Belongs to the peptidase S51 family.</text>
</comment>
<dbReference type="CDD" id="cd03145">
    <property type="entry name" value="GAT1_cyanophycinase"/>
    <property type="match status" value="1"/>
</dbReference>
<feature type="domain" description="Alpha/beta hydrolase" evidence="5">
    <location>
        <begin position="17"/>
        <end position="285"/>
    </location>
</feature>
<protein>
    <recommendedName>
        <fullName evidence="5">Alpha/beta hydrolase domain-containing protein</fullName>
    </recommendedName>
</protein>
<keyword evidence="4" id="KW-0720">Serine protease</keyword>
<dbReference type="PANTHER" id="PTHR36175">
    <property type="entry name" value="CYANOPHYCINASE"/>
    <property type="match status" value="1"/>
</dbReference>
<evidence type="ECO:0000313" key="7">
    <source>
        <dbReference type="Proteomes" id="UP000223913"/>
    </source>
</evidence>
<name>A0A2D0N954_FLAN2</name>
<dbReference type="GO" id="GO:0008236">
    <property type="term" value="F:serine-type peptidase activity"/>
    <property type="evidence" value="ECO:0007669"/>
    <property type="project" value="UniProtKB-KW"/>
</dbReference>
<dbReference type="Pfam" id="PF03575">
    <property type="entry name" value="Peptidase_S51"/>
    <property type="match status" value="1"/>
</dbReference>
<dbReference type="OrthoDB" id="9799980at2"/>
<keyword evidence="3" id="KW-0378">Hydrolase</keyword>
<dbReference type="EMBL" id="PDUD01000024">
    <property type="protein sequence ID" value="PHN04900.1"/>
    <property type="molecule type" value="Genomic_DNA"/>
</dbReference>
<comment type="caution">
    <text evidence="6">The sequence shown here is derived from an EMBL/GenBank/DDBJ whole genome shotgun (WGS) entry which is preliminary data.</text>
</comment>
<sequence>MAEQKDALSNRTDGILSHLYREEHAPKIFQVNTGYEYWGRSASLIHTTADGTADLELLPNERIYHIASGQHFVDQWPPRRTYGRGPLNAFLGDPLEFRVNYRALLLHLTNWVDQDQAPPASRYPRIADGTLVPKEAVRFPALPGIDFPTTIQNPYRVDYGPRWQEAGIIDRQPPVLGYAFPNLVPQVDSLGNELGGIRNLEVRVPLATYTPWSLRLDAPANQHELIDFRGLFIPLAQTEVESQEKGDPRPSVDQLYPEASDYSDKTTAALDALIEEGFVLERDRDFVQARAQSYWEWVHREPELETVTTGPANGSLIVIGGGRLDPVFYQKFQELAGGPDAPIVIIPTANSDGGLARDPKFERLQQRFREEGFTNISVRHTRDPKEANEEAFVRAIREAKGVWFPGGRQWRLADSYLGTATQEALNDLLERGGVIAGTSAGATIQGSYLARGDTQTNTLMMGDHEEGLGFISNIAIDQHLLARNRQFDLFEILDVHPELLGIGLDENTGIVVQKDEFEVIGASYIAVYDGKKWSPERRAYFPLSKQDKRFYLLPAGARYNMRERRVIDR</sequence>
<dbReference type="AlphaFoldDB" id="A0A2D0N954"/>
<keyword evidence="2" id="KW-0645">Protease</keyword>
<dbReference type="Pfam" id="PF20091">
    <property type="entry name" value="Abhydrolase_10"/>
    <property type="match status" value="1"/>
</dbReference>
<dbReference type="PANTHER" id="PTHR36175:SF1">
    <property type="entry name" value="CYANOPHYCINASE"/>
    <property type="match status" value="1"/>
</dbReference>
<dbReference type="InterPro" id="IPR045394">
    <property type="entry name" value="Abhydrolase_dom"/>
</dbReference>
<dbReference type="Proteomes" id="UP000223913">
    <property type="component" value="Unassembled WGS sequence"/>
</dbReference>
<evidence type="ECO:0000313" key="6">
    <source>
        <dbReference type="EMBL" id="PHN04900.1"/>
    </source>
</evidence>
<dbReference type="Gene3D" id="3.40.50.880">
    <property type="match status" value="1"/>
</dbReference>
<dbReference type="InterPro" id="IPR005320">
    <property type="entry name" value="Peptidase_S51"/>
</dbReference>